<protein>
    <submittedName>
        <fullName evidence="1">Uncharacterized protein</fullName>
    </submittedName>
</protein>
<dbReference type="Proteomes" id="UP000201926">
    <property type="component" value="Segment"/>
</dbReference>
<reference evidence="1 2" key="1">
    <citation type="submission" date="2016-04" db="EMBL/GenBank/DDBJ databases">
        <title>Genetic Characterization of ShigActive phages.</title>
        <authorList>
            <person name="Das C.R."/>
            <person name="Woolston J."/>
            <person name="Li M."/>
            <person name="Sulakvelidze A."/>
            <person name="Soffer N."/>
        </authorList>
    </citation>
    <scope>NUCLEOTIDE SEQUENCE [LARGE SCALE GENOMIC DNA]</scope>
</reference>
<keyword evidence="2" id="KW-1185">Reference proteome</keyword>
<dbReference type="KEGG" id="vg:29056326"/>
<organism evidence="1 2">
    <name type="scientific">Shigella phage SHFML-11</name>
    <dbReference type="NCBI Taxonomy" id="1863008"/>
    <lineage>
        <taxon>Viruses</taxon>
        <taxon>Duplodnaviria</taxon>
        <taxon>Heunggongvirae</taxon>
        <taxon>Uroviricota</taxon>
        <taxon>Caudoviricetes</taxon>
        <taxon>Pantevenvirales</taxon>
        <taxon>Straboviridae</taxon>
        <taxon>Tevenvirinae</taxon>
        <taxon>Tequatrovirus</taxon>
        <taxon>Tequatrovirus shfml11</taxon>
    </lineage>
</organism>
<dbReference type="RefSeq" id="YP_009277619.1">
    <property type="nucleotide sequence ID" value="NC_030953.1"/>
</dbReference>
<dbReference type="EMBL" id="KX130861">
    <property type="protein sequence ID" value="ANN86677.1"/>
    <property type="molecule type" value="Genomic_DNA"/>
</dbReference>
<evidence type="ECO:0000313" key="1">
    <source>
        <dbReference type="EMBL" id="ANN86677.1"/>
    </source>
</evidence>
<proteinExistence type="predicted"/>
<name>A0A193GZX7_9CAUD</name>
<evidence type="ECO:0000313" key="2">
    <source>
        <dbReference type="Proteomes" id="UP000201926"/>
    </source>
</evidence>
<accession>A0A193GZX7</accession>
<sequence length="40" mass="4480">MFDKEFMKLTKAADVVLFEAEKAYDLLSTNAPVEGSKTLK</sequence>
<dbReference type="GeneID" id="29056326"/>